<dbReference type="PROSITE" id="PS50112">
    <property type="entry name" value="PAS"/>
    <property type="match status" value="1"/>
</dbReference>
<dbReference type="SMART" id="SM00388">
    <property type="entry name" value="HisKA"/>
    <property type="match status" value="1"/>
</dbReference>
<dbReference type="SUPFAM" id="SSF47384">
    <property type="entry name" value="Homodimeric domain of signal transducing histidine kinase"/>
    <property type="match status" value="1"/>
</dbReference>
<dbReference type="InterPro" id="IPR003594">
    <property type="entry name" value="HATPase_dom"/>
</dbReference>
<dbReference type="SMART" id="SM00387">
    <property type="entry name" value="HATPase_c"/>
    <property type="match status" value="1"/>
</dbReference>
<keyword evidence="5 13" id="KW-0418">Kinase</keyword>
<evidence type="ECO:0000256" key="9">
    <source>
        <dbReference type="SAM" id="Coils"/>
    </source>
</evidence>
<dbReference type="InterPro" id="IPR005467">
    <property type="entry name" value="His_kinase_dom"/>
</dbReference>
<dbReference type="Pfam" id="PF00072">
    <property type="entry name" value="Response_reg"/>
    <property type="match status" value="1"/>
</dbReference>
<dbReference type="OrthoDB" id="219325at2"/>
<evidence type="ECO:0000256" key="2">
    <source>
        <dbReference type="ARBA" id="ARBA00006402"/>
    </source>
</evidence>
<keyword evidence="4 8" id="KW-0597">Phosphoprotein</keyword>
<dbReference type="EMBL" id="AP018227">
    <property type="protein sequence ID" value="BAY80596.1"/>
    <property type="molecule type" value="Genomic_DNA"/>
</dbReference>
<dbReference type="SUPFAM" id="SSF55785">
    <property type="entry name" value="PYP-like sensor domain (PAS domain)"/>
    <property type="match status" value="1"/>
</dbReference>
<dbReference type="Gene3D" id="1.10.287.130">
    <property type="match status" value="1"/>
</dbReference>
<comment type="catalytic activity">
    <reaction evidence="1">
        <text>ATP + protein L-histidine = ADP + protein N-phospho-L-histidine.</text>
        <dbReference type="EC" id="2.7.13.3"/>
    </reaction>
</comment>
<evidence type="ECO:0000256" key="3">
    <source>
        <dbReference type="ARBA" id="ARBA00012438"/>
    </source>
</evidence>
<dbReference type="SMART" id="SM00091">
    <property type="entry name" value="PAS"/>
    <property type="match status" value="1"/>
</dbReference>
<evidence type="ECO:0000259" key="11">
    <source>
        <dbReference type="PROSITE" id="PS50110"/>
    </source>
</evidence>
<dbReference type="CDD" id="cd17580">
    <property type="entry name" value="REC_2_DhkD-like"/>
    <property type="match status" value="1"/>
</dbReference>
<dbReference type="FunFam" id="3.30.565.10:FF:000010">
    <property type="entry name" value="Sensor histidine kinase RcsC"/>
    <property type="match status" value="1"/>
</dbReference>
<evidence type="ECO:0000256" key="7">
    <source>
        <dbReference type="ARBA" id="ARBA00074306"/>
    </source>
</evidence>
<dbReference type="Pfam" id="PF00512">
    <property type="entry name" value="HisKA"/>
    <property type="match status" value="1"/>
</dbReference>
<dbReference type="PRINTS" id="PR00344">
    <property type="entry name" value="BCTRLSENSOR"/>
</dbReference>
<dbReference type="InterPro" id="IPR001789">
    <property type="entry name" value="Sig_transdc_resp-reg_receiver"/>
</dbReference>
<dbReference type="CDD" id="cd00130">
    <property type="entry name" value="PAS"/>
    <property type="match status" value="1"/>
</dbReference>
<dbReference type="PROSITE" id="PS50109">
    <property type="entry name" value="HIS_KIN"/>
    <property type="match status" value="1"/>
</dbReference>
<dbReference type="Gene3D" id="3.40.50.2300">
    <property type="match status" value="2"/>
</dbReference>
<dbReference type="InterPro" id="IPR003661">
    <property type="entry name" value="HisK_dim/P_dom"/>
</dbReference>
<evidence type="ECO:0000256" key="1">
    <source>
        <dbReference type="ARBA" id="ARBA00000085"/>
    </source>
</evidence>
<keyword evidence="14" id="KW-1185">Reference proteome</keyword>
<evidence type="ECO:0000313" key="14">
    <source>
        <dbReference type="Proteomes" id="UP000218418"/>
    </source>
</evidence>
<dbReference type="AlphaFoldDB" id="A0A1Z4LH79"/>
<name>A0A1Z4LH79_9CYAN</name>
<dbReference type="InterPro" id="IPR013767">
    <property type="entry name" value="PAS_fold"/>
</dbReference>
<evidence type="ECO:0000256" key="4">
    <source>
        <dbReference type="ARBA" id="ARBA00022553"/>
    </source>
</evidence>
<dbReference type="SUPFAM" id="SSF55874">
    <property type="entry name" value="ATPase domain of HSP90 chaperone/DNA topoisomerase II/histidine kinase"/>
    <property type="match status" value="1"/>
</dbReference>
<dbReference type="Gene3D" id="3.30.450.20">
    <property type="entry name" value="PAS domain"/>
    <property type="match status" value="1"/>
</dbReference>
<dbReference type="EC" id="2.7.13.3" evidence="3"/>
<protein>
    <recommendedName>
        <fullName evidence="7">Circadian input-output histidine kinase CikA</fullName>
        <ecNumber evidence="3">2.7.13.3</ecNumber>
    </recommendedName>
</protein>
<evidence type="ECO:0000259" key="10">
    <source>
        <dbReference type="PROSITE" id="PS50109"/>
    </source>
</evidence>
<accession>A0A1Z4LH79</accession>
<evidence type="ECO:0000256" key="5">
    <source>
        <dbReference type="ARBA" id="ARBA00022777"/>
    </source>
</evidence>
<gene>
    <name evidence="13" type="ORF">NIES267_00530</name>
</gene>
<dbReference type="PANTHER" id="PTHR43547:SF2">
    <property type="entry name" value="HYBRID SIGNAL TRANSDUCTION HISTIDINE KINASE C"/>
    <property type="match status" value="1"/>
</dbReference>
<proteinExistence type="inferred from homology"/>
<dbReference type="InterPro" id="IPR035965">
    <property type="entry name" value="PAS-like_dom_sf"/>
</dbReference>
<dbReference type="InterPro" id="IPR011006">
    <property type="entry name" value="CheY-like_superfamily"/>
</dbReference>
<evidence type="ECO:0000313" key="13">
    <source>
        <dbReference type="EMBL" id="BAY80596.1"/>
    </source>
</evidence>
<dbReference type="Pfam" id="PF00989">
    <property type="entry name" value="PAS"/>
    <property type="match status" value="1"/>
</dbReference>
<dbReference type="InterPro" id="IPR000014">
    <property type="entry name" value="PAS"/>
</dbReference>
<keyword evidence="9" id="KW-0175">Coiled coil</keyword>
<dbReference type="PROSITE" id="PS50110">
    <property type="entry name" value="RESPONSE_REGULATORY"/>
    <property type="match status" value="2"/>
</dbReference>
<feature type="modified residue" description="4-aspartylphosphate" evidence="8">
    <location>
        <position position="56"/>
    </location>
</feature>
<sequence>MAVPINLLLLCDSARESEKILSLLHGTEFTFVTEQIRNEKDYLAKINSELDLILADYQHQKLDIFQALQILQENELDVPFIVVNGSNSVRDAVTCIKTGATDYIAENELQRLPSAVTLAVDVIELPKCDIKDVQQCNSYLTDLQQRLFSQATELKKQRHQRQTESSRREKVEAALKKSEKQLRMLITKNPDGIVVVDKQGIVRFINPAALKLFNRKEEELLGEVFGFPVAGGDNTEVDISTGTGKGLIAQMRVVKVDWQGKAANLVTLRDITERKQAELERIKLLAKAESANRVKDEFLAVLSHELRTPLNPILGWTQLLRSNRIPPQKVDQALETIERNASLQAEMIKDLLDVSRILRGKLQLNPVKVNLVNIINAAIETVRLAAHAKSVEIITDFPLETSFVEGDANRLQQIFWNILSNAVKFTTSGGKVNIGLNYNSSQATIQIKDTGKGICSEFLPYVFDYFRQENSSSTRNNGGLGLGLAIVRHLVELHGGNIQVESPGIGKGTTFTVEIPLMSNVKTSTETNKEEIKNLDFDGINILIVDDEPDNLEFLKFVLKSYGASVQTATSAPQAFKLFLQKKPDLLISDIAMPEVNGHTLIRQIRALPSEQGAKIPAIALTAYAGETNQQESIQAGFTLHLSKPVAADNLAQRIAELTVNSY</sequence>
<evidence type="ECO:0000256" key="6">
    <source>
        <dbReference type="ARBA" id="ARBA00023012"/>
    </source>
</evidence>
<feature type="domain" description="Response regulatory" evidence="11">
    <location>
        <begin position="6"/>
        <end position="121"/>
    </location>
</feature>
<dbReference type="SMART" id="SM00448">
    <property type="entry name" value="REC"/>
    <property type="match status" value="2"/>
</dbReference>
<dbReference type="InterPro" id="IPR036097">
    <property type="entry name" value="HisK_dim/P_sf"/>
</dbReference>
<feature type="domain" description="Response regulatory" evidence="11">
    <location>
        <begin position="541"/>
        <end position="659"/>
    </location>
</feature>
<dbReference type="InterPro" id="IPR036890">
    <property type="entry name" value="HATPase_C_sf"/>
</dbReference>
<dbReference type="Proteomes" id="UP000218418">
    <property type="component" value="Chromosome"/>
</dbReference>
<dbReference type="CDD" id="cd00082">
    <property type="entry name" value="HisKA"/>
    <property type="match status" value="1"/>
</dbReference>
<feature type="modified residue" description="4-aspartylphosphate" evidence="8">
    <location>
        <position position="590"/>
    </location>
</feature>
<dbReference type="Gene3D" id="3.30.565.10">
    <property type="entry name" value="Histidine kinase-like ATPase, C-terminal domain"/>
    <property type="match status" value="1"/>
</dbReference>
<dbReference type="InterPro" id="IPR004358">
    <property type="entry name" value="Sig_transdc_His_kin-like_C"/>
</dbReference>
<feature type="domain" description="Histidine kinase" evidence="10">
    <location>
        <begin position="301"/>
        <end position="519"/>
    </location>
</feature>
<organism evidence="13 14">
    <name type="scientific">Calothrix parasitica NIES-267</name>
    <dbReference type="NCBI Taxonomy" id="1973488"/>
    <lineage>
        <taxon>Bacteria</taxon>
        <taxon>Bacillati</taxon>
        <taxon>Cyanobacteriota</taxon>
        <taxon>Cyanophyceae</taxon>
        <taxon>Nostocales</taxon>
        <taxon>Calotrichaceae</taxon>
        <taxon>Calothrix</taxon>
    </lineage>
</organism>
<dbReference type="GO" id="GO:0000155">
    <property type="term" value="F:phosphorelay sensor kinase activity"/>
    <property type="evidence" value="ECO:0007669"/>
    <property type="project" value="InterPro"/>
</dbReference>
<dbReference type="PANTHER" id="PTHR43547">
    <property type="entry name" value="TWO-COMPONENT HISTIDINE KINASE"/>
    <property type="match status" value="1"/>
</dbReference>
<evidence type="ECO:0000256" key="8">
    <source>
        <dbReference type="PROSITE-ProRule" id="PRU00169"/>
    </source>
</evidence>
<keyword evidence="5 13" id="KW-0808">Transferase</keyword>
<feature type="coiled-coil region" evidence="9">
    <location>
        <begin position="161"/>
        <end position="188"/>
    </location>
</feature>
<dbReference type="Pfam" id="PF02518">
    <property type="entry name" value="HATPase_c"/>
    <property type="match status" value="1"/>
</dbReference>
<feature type="domain" description="PAS" evidence="12">
    <location>
        <begin position="178"/>
        <end position="223"/>
    </location>
</feature>
<comment type="similarity">
    <text evidence="2">In the N-terminal section; belongs to the phytochrome family.</text>
</comment>
<dbReference type="GO" id="GO:0006355">
    <property type="term" value="P:regulation of DNA-templated transcription"/>
    <property type="evidence" value="ECO:0007669"/>
    <property type="project" value="InterPro"/>
</dbReference>
<reference evidence="13 14" key="1">
    <citation type="submission" date="2017-06" db="EMBL/GenBank/DDBJ databases">
        <title>Genome sequencing of cyanobaciteial culture collection at National Institute for Environmental Studies (NIES).</title>
        <authorList>
            <person name="Hirose Y."/>
            <person name="Shimura Y."/>
            <person name="Fujisawa T."/>
            <person name="Nakamura Y."/>
            <person name="Kawachi M."/>
        </authorList>
    </citation>
    <scope>NUCLEOTIDE SEQUENCE [LARGE SCALE GENOMIC DNA]</scope>
    <source>
        <strain evidence="13 14">NIES-267</strain>
    </source>
</reference>
<keyword evidence="6" id="KW-0902">Two-component regulatory system</keyword>
<evidence type="ECO:0000259" key="12">
    <source>
        <dbReference type="PROSITE" id="PS50112"/>
    </source>
</evidence>
<dbReference type="SUPFAM" id="SSF52172">
    <property type="entry name" value="CheY-like"/>
    <property type="match status" value="2"/>
</dbReference>
<dbReference type="NCBIfam" id="TIGR00229">
    <property type="entry name" value="sensory_box"/>
    <property type="match status" value="1"/>
</dbReference>